<keyword evidence="2 5" id="KW-0806">Transcription termination</keyword>
<sequence>MAILVDKTVLMDIDGIRRALTRISHEIVEKNKGTKNVILVGIRTRGIPLAERIASEIEKIEGTKPAMGILDITLYRDDLSTLSYQPVVRETEIPYDITGKTIVLVDDVLYTGRTIRAALDALIDMGRPKSIQLAVLIDRGHRELPIRADFVGKNVPTSSKEEIRVVLKENDGDEKVVLSEQKEP</sequence>
<keyword evidence="3 5" id="KW-0805">Transcription regulation</keyword>
<dbReference type="NCBIfam" id="NF003548">
    <property type="entry name" value="PRK05205.1-4"/>
    <property type="match status" value="1"/>
</dbReference>
<reference evidence="7 8" key="1">
    <citation type="submission" date="2023-04" db="EMBL/GenBank/DDBJ databases">
        <title>Genome Sequence of Selenomonas sputigena ATCC 33150.</title>
        <authorList>
            <person name="Miller D.P."/>
            <person name="Anvari S."/>
            <person name="Polson S.W."/>
            <person name="Macdonald M."/>
            <person name="Mcdowell J.V."/>
        </authorList>
    </citation>
    <scope>NUCLEOTIDE SEQUENCE [LARGE SCALE GENOMIC DNA]</scope>
    <source>
        <strain evidence="7 8">ATCC 33150</strain>
    </source>
</reference>
<comment type="function">
    <text evidence="5">Regulates transcriptional attenuation of the pyrimidine nucleotide (pyr) operon by binding in a uridine-dependent manner to specific sites on pyr mRNA. This disrupts an antiterminator hairpin in the RNA and favors formation of a downstream transcription terminator, leading to a reduced expression of downstream genes.</text>
</comment>
<dbReference type="InterPro" id="IPR050137">
    <property type="entry name" value="PyrR_bifunctional"/>
</dbReference>
<evidence type="ECO:0000256" key="2">
    <source>
        <dbReference type="ARBA" id="ARBA00022472"/>
    </source>
</evidence>
<dbReference type="Gene3D" id="3.40.50.2020">
    <property type="match status" value="1"/>
</dbReference>
<dbReference type="NCBIfam" id="NF003547">
    <property type="entry name" value="PRK05205.1-3"/>
    <property type="match status" value="1"/>
</dbReference>
<dbReference type="NCBIfam" id="NF003549">
    <property type="entry name" value="PRK05205.1-5"/>
    <property type="match status" value="1"/>
</dbReference>
<evidence type="ECO:0000313" key="7">
    <source>
        <dbReference type="EMBL" id="MEX5284426.1"/>
    </source>
</evidence>
<accession>A0ABV3X2K3</accession>
<comment type="subunit">
    <text evidence="5">Homodimer and homohexamer; in equilibrium.</text>
</comment>
<gene>
    <name evidence="5 7" type="primary">pyrR</name>
    <name evidence="7" type="ORF">QCO44_02035</name>
</gene>
<keyword evidence="5" id="KW-0694">RNA-binding</keyword>
<evidence type="ECO:0000256" key="1">
    <source>
        <dbReference type="ARBA" id="ARBA00005565"/>
    </source>
</evidence>
<dbReference type="EC" id="2.4.2.9" evidence="5"/>
<dbReference type="InterPro" id="IPR029057">
    <property type="entry name" value="PRTase-like"/>
</dbReference>
<comment type="function">
    <text evidence="5">Also displays a weak uracil phosphoribosyltransferase activity which is not physiologically significant.</text>
</comment>
<feature type="short sequence motif" description="PRPP-binding" evidence="5">
    <location>
        <begin position="102"/>
        <end position="114"/>
    </location>
</feature>
<protein>
    <recommendedName>
        <fullName evidence="5">Bifunctional protein PyrR</fullName>
    </recommendedName>
    <domain>
        <recommendedName>
            <fullName evidence="5">Pyrimidine operon regulatory protein</fullName>
        </recommendedName>
    </domain>
    <domain>
        <recommendedName>
            <fullName evidence="5">Uracil phosphoribosyltransferase</fullName>
            <shortName evidence="5">UPRTase</shortName>
            <ecNumber evidence="5">2.4.2.9</ecNumber>
        </recommendedName>
    </domain>
</protein>
<dbReference type="InterPro" id="IPR000836">
    <property type="entry name" value="PRTase_dom"/>
</dbReference>
<dbReference type="HAMAP" id="MF_01219">
    <property type="entry name" value="PyrR"/>
    <property type="match status" value="1"/>
</dbReference>
<dbReference type="GO" id="GO:0004845">
    <property type="term" value="F:uracil phosphoribosyltransferase activity"/>
    <property type="evidence" value="ECO:0007669"/>
    <property type="project" value="UniProtKB-EC"/>
</dbReference>
<dbReference type="NCBIfam" id="NF003545">
    <property type="entry name" value="PRK05205.1-1"/>
    <property type="match status" value="1"/>
</dbReference>
<keyword evidence="8" id="KW-1185">Reference proteome</keyword>
<dbReference type="EMBL" id="JARVLH010000001">
    <property type="protein sequence ID" value="MEX5284426.1"/>
    <property type="molecule type" value="Genomic_DNA"/>
</dbReference>
<evidence type="ECO:0000256" key="5">
    <source>
        <dbReference type="HAMAP-Rule" id="MF_01219"/>
    </source>
</evidence>
<dbReference type="SUPFAM" id="SSF53271">
    <property type="entry name" value="PRTase-like"/>
    <property type="match status" value="1"/>
</dbReference>
<evidence type="ECO:0000259" key="6">
    <source>
        <dbReference type="Pfam" id="PF00156"/>
    </source>
</evidence>
<comment type="caution">
    <text evidence="7">The sequence shown here is derived from an EMBL/GenBank/DDBJ whole genome shotgun (WGS) entry which is preliminary data.</text>
</comment>
<keyword evidence="5 7" id="KW-0808">Transferase</keyword>
<evidence type="ECO:0000256" key="3">
    <source>
        <dbReference type="ARBA" id="ARBA00023015"/>
    </source>
</evidence>
<dbReference type="Pfam" id="PF00156">
    <property type="entry name" value="Pribosyltran"/>
    <property type="match status" value="1"/>
</dbReference>
<evidence type="ECO:0000256" key="4">
    <source>
        <dbReference type="ARBA" id="ARBA00023163"/>
    </source>
</evidence>
<dbReference type="RefSeq" id="WP_368846140.1">
    <property type="nucleotide sequence ID" value="NZ_CP194411.1"/>
</dbReference>
<comment type="similarity">
    <text evidence="1 5">Belongs to the purine/pyrimidine phosphoribosyltransferase family. PyrR subfamily.</text>
</comment>
<dbReference type="CDD" id="cd06223">
    <property type="entry name" value="PRTases_typeI"/>
    <property type="match status" value="1"/>
</dbReference>
<comment type="catalytic activity">
    <reaction evidence="5">
        <text>UMP + diphosphate = 5-phospho-alpha-D-ribose 1-diphosphate + uracil</text>
        <dbReference type="Rhea" id="RHEA:13017"/>
        <dbReference type="ChEBI" id="CHEBI:17568"/>
        <dbReference type="ChEBI" id="CHEBI:33019"/>
        <dbReference type="ChEBI" id="CHEBI:57865"/>
        <dbReference type="ChEBI" id="CHEBI:58017"/>
        <dbReference type="EC" id="2.4.2.9"/>
    </reaction>
</comment>
<evidence type="ECO:0000313" key="8">
    <source>
        <dbReference type="Proteomes" id="UP001559623"/>
    </source>
</evidence>
<dbReference type="Proteomes" id="UP001559623">
    <property type="component" value="Unassembled WGS sequence"/>
</dbReference>
<dbReference type="PANTHER" id="PTHR11608:SF0">
    <property type="entry name" value="BIFUNCTIONAL PROTEIN PYRR"/>
    <property type="match status" value="1"/>
</dbReference>
<keyword evidence="5 7" id="KW-0328">Glycosyltransferase</keyword>
<keyword evidence="4 5" id="KW-0804">Transcription</keyword>
<dbReference type="InterPro" id="IPR023050">
    <property type="entry name" value="PyrR"/>
</dbReference>
<feature type="domain" description="Phosphoribosyltransferase" evidence="6">
    <location>
        <begin position="14"/>
        <end position="153"/>
    </location>
</feature>
<organism evidence="7 8">
    <name type="scientific">Selenomonas sputigena</name>
    <dbReference type="NCBI Taxonomy" id="69823"/>
    <lineage>
        <taxon>Bacteria</taxon>
        <taxon>Bacillati</taxon>
        <taxon>Bacillota</taxon>
        <taxon>Negativicutes</taxon>
        <taxon>Selenomonadales</taxon>
        <taxon>Selenomonadaceae</taxon>
        <taxon>Selenomonas</taxon>
    </lineage>
</organism>
<dbReference type="PANTHER" id="PTHR11608">
    <property type="entry name" value="BIFUNCTIONAL PROTEIN PYRR"/>
    <property type="match status" value="1"/>
</dbReference>
<name>A0ABV3X2K3_9FIRM</name>
<proteinExistence type="inferred from homology"/>